<keyword evidence="4" id="KW-0067">ATP-binding</keyword>
<dbReference type="RefSeq" id="WP_216874119.1">
    <property type="nucleotide sequence ID" value="NZ_JAERQM010000002.1"/>
</dbReference>
<keyword evidence="2" id="KW-0547">Nucleotide-binding</keyword>
<proteinExistence type="predicted"/>
<evidence type="ECO:0000313" key="6">
    <source>
        <dbReference type="EMBL" id="MBU8543603.1"/>
    </source>
</evidence>
<dbReference type="InterPro" id="IPR045540">
    <property type="entry name" value="YegS/DAGK_C"/>
</dbReference>
<dbReference type="Pfam" id="PF00781">
    <property type="entry name" value="DAGK_cat"/>
    <property type="match status" value="1"/>
</dbReference>
<organism evidence="6 7">
    <name type="scientific">Falsiroseomonas oleicola</name>
    <dbReference type="NCBI Taxonomy" id="2801474"/>
    <lineage>
        <taxon>Bacteria</taxon>
        <taxon>Pseudomonadati</taxon>
        <taxon>Pseudomonadota</taxon>
        <taxon>Alphaproteobacteria</taxon>
        <taxon>Acetobacterales</taxon>
        <taxon>Roseomonadaceae</taxon>
        <taxon>Falsiroseomonas</taxon>
    </lineage>
</organism>
<protein>
    <submittedName>
        <fullName evidence="6">Diacylglycerol kinase</fullName>
    </submittedName>
</protein>
<dbReference type="Pfam" id="PF19279">
    <property type="entry name" value="YegS_C"/>
    <property type="match status" value="1"/>
</dbReference>
<dbReference type="SMART" id="SM00046">
    <property type="entry name" value="DAGKc"/>
    <property type="match status" value="1"/>
</dbReference>
<accession>A0ABS6H4K2</accession>
<dbReference type="PANTHER" id="PTHR12358">
    <property type="entry name" value="SPHINGOSINE KINASE"/>
    <property type="match status" value="1"/>
</dbReference>
<reference evidence="6 7" key="1">
    <citation type="submission" date="2021-01" db="EMBL/GenBank/DDBJ databases">
        <title>Roseomonas sp. nov, a bacterium isolated from an oil production mixture in Yumen Oilfield.</title>
        <authorList>
            <person name="Wu D."/>
        </authorList>
    </citation>
    <scope>NUCLEOTIDE SEQUENCE [LARGE SCALE GENOMIC DNA]</scope>
    <source>
        <strain evidence="6 7">ROY-5-3</strain>
    </source>
</reference>
<dbReference type="PANTHER" id="PTHR12358:SF54">
    <property type="entry name" value="SPHINGOSINE KINASE RELATED PROTEIN"/>
    <property type="match status" value="1"/>
</dbReference>
<evidence type="ECO:0000256" key="4">
    <source>
        <dbReference type="ARBA" id="ARBA00022840"/>
    </source>
</evidence>
<feature type="domain" description="DAGKc" evidence="5">
    <location>
        <begin position="1"/>
        <end position="127"/>
    </location>
</feature>
<keyword evidence="3 6" id="KW-0418">Kinase</keyword>
<evidence type="ECO:0000259" key="5">
    <source>
        <dbReference type="PROSITE" id="PS50146"/>
    </source>
</evidence>
<dbReference type="Proteomes" id="UP000689967">
    <property type="component" value="Unassembled WGS sequence"/>
</dbReference>
<dbReference type="EMBL" id="JAERQM010000002">
    <property type="protein sequence ID" value="MBU8543603.1"/>
    <property type="molecule type" value="Genomic_DNA"/>
</dbReference>
<comment type="caution">
    <text evidence="6">The sequence shown here is derived from an EMBL/GenBank/DDBJ whole genome shotgun (WGS) entry which is preliminary data.</text>
</comment>
<sequence length="311" mass="33377">MRIAVVINAASGTALGREEIEAEVTRHLTAAGLDAVLVPDHAEGLLARLDEAVAMGADAVVVGGGDGSIMAAAERLMGKQTALGILPLGTMNMLAKDLGIPLELEAAAIALSHGHIRVIDVADVNGHVFLCSSVIGSPSWLGRHRERGRGKRGWLPRFRFALAALRSEWRHRPMRLSVALEGGRIVRLWTRALAVANNRYAEGFGLMMARPRLDAGELALYVARRYGAWWWVKLMAGMFLGSWRGSRLVQERTASQVTIGTPRTAIRVMNDGEAMLLTPPLVYRIHPASLRVLVPPPGEAEGAAAETAAAA</sequence>
<gene>
    <name evidence="6" type="ORF">JJQ90_07795</name>
</gene>
<evidence type="ECO:0000313" key="7">
    <source>
        <dbReference type="Proteomes" id="UP000689967"/>
    </source>
</evidence>
<keyword evidence="7" id="KW-1185">Reference proteome</keyword>
<evidence type="ECO:0000256" key="3">
    <source>
        <dbReference type="ARBA" id="ARBA00022777"/>
    </source>
</evidence>
<dbReference type="GO" id="GO:0016301">
    <property type="term" value="F:kinase activity"/>
    <property type="evidence" value="ECO:0007669"/>
    <property type="project" value="UniProtKB-KW"/>
</dbReference>
<dbReference type="InterPro" id="IPR050187">
    <property type="entry name" value="Lipid_Phosphate_FormReg"/>
</dbReference>
<keyword evidence="1" id="KW-0808">Transferase</keyword>
<evidence type="ECO:0000256" key="1">
    <source>
        <dbReference type="ARBA" id="ARBA00022679"/>
    </source>
</evidence>
<dbReference type="InterPro" id="IPR001206">
    <property type="entry name" value="Diacylglycerol_kinase_cat_dom"/>
</dbReference>
<name>A0ABS6H4K2_9PROT</name>
<evidence type="ECO:0000256" key="2">
    <source>
        <dbReference type="ARBA" id="ARBA00022741"/>
    </source>
</evidence>
<dbReference type="PROSITE" id="PS50146">
    <property type="entry name" value="DAGK"/>
    <property type="match status" value="1"/>
</dbReference>